<feature type="coiled-coil region" evidence="1">
    <location>
        <begin position="1443"/>
        <end position="1470"/>
    </location>
</feature>
<feature type="region of interest" description="Disordered" evidence="2">
    <location>
        <begin position="387"/>
        <end position="407"/>
    </location>
</feature>
<comment type="caution">
    <text evidence="3">The sequence shown here is derived from an EMBL/GenBank/DDBJ whole genome shotgun (WGS) entry which is preliminary data.</text>
</comment>
<feature type="compositionally biased region" description="Basic and acidic residues" evidence="2">
    <location>
        <begin position="1820"/>
        <end position="1834"/>
    </location>
</feature>
<reference evidence="3" key="1">
    <citation type="journal article" date="2019" name="Sci. Rep.">
        <title>Draft genome of Tanacetum cinerariifolium, the natural source of mosquito coil.</title>
        <authorList>
            <person name="Yamashiro T."/>
            <person name="Shiraishi A."/>
            <person name="Satake H."/>
            <person name="Nakayama K."/>
        </authorList>
    </citation>
    <scope>NUCLEOTIDE SEQUENCE</scope>
</reference>
<proteinExistence type="predicted"/>
<feature type="region of interest" description="Disordered" evidence="2">
    <location>
        <begin position="249"/>
        <end position="285"/>
    </location>
</feature>
<feature type="region of interest" description="Disordered" evidence="2">
    <location>
        <begin position="1198"/>
        <end position="1231"/>
    </location>
</feature>
<evidence type="ECO:0000256" key="1">
    <source>
        <dbReference type="SAM" id="Coils"/>
    </source>
</evidence>
<accession>A0A6L2N1N4</accession>
<feature type="compositionally biased region" description="Polar residues" evidence="2">
    <location>
        <begin position="1209"/>
        <end position="1224"/>
    </location>
</feature>
<dbReference type="EMBL" id="BKCJ010007852">
    <property type="protein sequence ID" value="GEU79337.1"/>
    <property type="molecule type" value="Genomic_DNA"/>
</dbReference>
<feature type="coiled-coil region" evidence="1">
    <location>
        <begin position="1670"/>
        <end position="1697"/>
    </location>
</feature>
<gene>
    <name evidence="3" type="ORF">Tci_051315</name>
</gene>
<feature type="compositionally biased region" description="Basic and acidic residues" evidence="2">
    <location>
        <begin position="387"/>
        <end position="399"/>
    </location>
</feature>
<protein>
    <recommendedName>
        <fullName evidence="4">Reverse transcriptase Ty1/copia-type domain-containing protein</fullName>
    </recommendedName>
</protein>
<dbReference type="PANTHER" id="PTHR11439">
    <property type="entry name" value="GAG-POL-RELATED RETROTRANSPOSON"/>
    <property type="match status" value="1"/>
</dbReference>
<feature type="coiled-coil region" evidence="1">
    <location>
        <begin position="295"/>
        <end position="336"/>
    </location>
</feature>
<organism evidence="3">
    <name type="scientific">Tanacetum cinerariifolium</name>
    <name type="common">Dalmatian daisy</name>
    <name type="synonym">Chrysanthemum cinerariifolium</name>
    <dbReference type="NCBI Taxonomy" id="118510"/>
    <lineage>
        <taxon>Eukaryota</taxon>
        <taxon>Viridiplantae</taxon>
        <taxon>Streptophyta</taxon>
        <taxon>Embryophyta</taxon>
        <taxon>Tracheophyta</taxon>
        <taxon>Spermatophyta</taxon>
        <taxon>Magnoliopsida</taxon>
        <taxon>eudicotyledons</taxon>
        <taxon>Gunneridae</taxon>
        <taxon>Pentapetalae</taxon>
        <taxon>asterids</taxon>
        <taxon>campanulids</taxon>
        <taxon>Asterales</taxon>
        <taxon>Asteraceae</taxon>
        <taxon>Asteroideae</taxon>
        <taxon>Anthemideae</taxon>
        <taxon>Anthemidinae</taxon>
        <taxon>Tanacetum</taxon>
    </lineage>
</organism>
<evidence type="ECO:0000313" key="3">
    <source>
        <dbReference type="EMBL" id="GEU79337.1"/>
    </source>
</evidence>
<sequence>MPSTFADTHNMIAILNKSEASEGFDQIIDFLTSSYIQYALIVNPHIYVSCIKQFWNTVTVKQSNDVTRLQSLVDRKKVVLTETVIRDVLRLDDAEGIDCLPNKEIFVGLARMGYEKPSTKLTFYKAFFSSQWKFLIHTILQSMSAKRTSWNKFSSAMASAVICLSTGRKFNFSKYIFESLVRNIDSSSKFNMYPRKVGKCFSGVETPLFEGMLVVGENVEEGIAAEQVQDDVDVAAAQEGVTAAIEEDVQEQSIPLPTPPPQPPQDLPSTSSVQPTPPLSPQPQLQAADFPLGLLQTALDTCAVLTRRIEQLESAKMSQALEISKLKKRVKRLEKSNKVKVLKLRRLKKVVTSQRINTLDDTIMEDVSNQGRMIDELDRDKGVAFTAEKEEERKTEEAKNSAGDDQVKGRQAEIYQIDMGHPLKVLKVVAAASKSVSAASITIPAAEPQVPAATPTAVLSKDKGKRIMVEEPKPMKKKQQVEMDEEYARKLHEELNQDIDWDVAIDHVKQMAKEDPYVQRLDYFKGMSYDDIRPIFEAKFNTNLEFLLKLKEHIEEEERRAIESINETPAQKVAKRRKLNEEVAELNKHLKIVPDKDDNVFTEATLLARKVPVVDYSIIFLNKKPHYKIVKADGTHQLYISFLTLLKNFDRDDLESLWSIVKERFSTTKPDNFTDDFLLTTLRAMFEEVDDQAQIWKNQRTVYGQARVKSWKLLESCGVHIVTLSTIQLILLVEKKYLLSRYTLDQMLNAVKLRVEEQIILNGDSPVPTRIVEGVVQPVAPTTAEQRLARKNELKARGTLLMALPDKHQLKFNSHKNAKTLMEDIDKRFGGNTKTKKVQKTLLKQQFENFTGSTSESLDQTHDRLQKLVSQLEIHGANLEDKSLDDLFISLKIYETEVKNSSSPSNASQNLAFVSYYPTNSTTDSVSTVASVLFVGSQLPAPPLPNVDSLSNAIDVDDLEEMDLKWQMAMLTMRARMFLQKTGKNLGANGTASIGFDMSKVECYNCHRKGSYDWSYQAKEEPTNFTLMAFSSSLSFDYEVPSCFKACSKAYAQLHSKYDKLLMIFVNPNLMLSHIRQVFTKAMFDCENYYSSESDCKSWPPSNLYDRFIPSGGYHAVSPPHTGAFMPPKQDLVFHIAPSADTKHLAFNVQVSPTKPEQALSPTPRPSAPIIKDWISDSEEDSQTQAPQVVPSFALSSEHVKSPMHPDQPLNSTIPDVTSDSRTTGKGAGTQKKSQICCGQFISKLARKCRVLIEDVVRILSALIYCKDLDTTTLRDLINSDGKLIPDDPQSGVPRVGIPKPPRASIQDLYDRMGRMKIHQESIEHMEEPTTRLAMLSRSMTNTISNINLPHYSISSSRMMMSSVEKKQVGFVTACLEKEVKSQEVRVASVTIVNCCFILGRHCMIWNLYSWNSHKLHQIHRLNNVRIKSLLDVVGITAAQVYVNTALMTLQNLISKLELLEEKLSQEDVNQKLLRSLSPEWNTHMSSMRELTFFLGLQVMPKKDGTFISQDKYVAKILKKFGFIEVKTTSTPMETQKPLLKDEDGEEVDVLMYRSMIGSLMYLTSSRPNIMFAVCACARYQVNLEVSHLHAVKRIFSIEQFWSTAMAKTINREAQLHAKVDGKKIIVIESSVRRDLRLANEEDDTVLKELGDRLVRAATTDSSLEAGTVVLDLEKTMTTQRNEITSLKKRVKKLEKKNRSRTHRLKRLYKVCLTARVESYGNEESLGEDASKKGKIINVIYADENITLISAADNEMFDVDALGGEEMFVAGQNENVVKEVVNAAQGKGIMIEEPVKLKKKDQIRLDEEAAKKLQAEFNEEERLAREKAKKEERANITLIEE</sequence>
<feature type="region of interest" description="Disordered" evidence="2">
    <location>
        <begin position="1820"/>
        <end position="1841"/>
    </location>
</feature>
<evidence type="ECO:0000256" key="2">
    <source>
        <dbReference type="SAM" id="MobiDB-lite"/>
    </source>
</evidence>
<name>A0A6L2N1N4_TANCI</name>
<feature type="compositionally biased region" description="Pro residues" evidence="2">
    <location>
        <begin position="256"/>
        <end position="266"/>
    </location>
</feature>
<dbReference type="Pfam" id="PF14223">
    <property type="entry name" value="Retrotran_gag_2"/>
    <property type="match status" value="1"/>
</dbReference>
<evidence type="ECO:0008006" key="4">
    <source>
        <dbReference type="Google" id="ProtNLM"/>
    </source>
</evidence>
<keyword evidence="1" id="KW-0175">Coiled coil</keyword>
<dbReference type="PANTHER" id="PTHR11439:SF495">
    <property type="entry name" value="REVERSE TRANSCRIPTASE, RNA-DEPENDENT DNA POLYMERASE-RELATED"/>
    <property type="match status" value="1"/>
</dbReference>